<name>A0ABR6BIW4_9PSEU</name>
<feature type="region of interest" description="Disordered" evidence="1">
    <location>
        <begin position="1"/>
        <end position="21"/>
    </location>
</feature>
<organism evidence="2 3">
    <name type="scientific">Kutzneria viridogrisea</name>
    <dbReference type="NCBI Taxonomy" id="47990"/>
    <lineage>
        <taxon>Bacteria</taxon>
        <taxon>Bacillati</taxon>
        <taxon>Actinomycetota</taxon>
        <taxon>Actinomycetes</taxon>
        <taxon>Pseudonocardiales</taxon>
        <taxon>Pseudonocardiaceae</taxon>
        <taxon>Kutzneria</taxon>
    </lineage>
</organism>
<evidence type="ECO:0000313" key="3">
    <source>
        <dbReference type="Proteomes" id="UP000517916"/>
    </source>
</evidence>
<dbReference type="EMBL" id="JACJID010000003">
    <property type="protein sequence ID" value="MBA8926832.1"/>
    <property type="molecule type" value="Genomic_DNA"/>
</dbReference>
<evidence type="ECO:0000256" key="1">
    <source>
        <dbReference type="SAM" id="MobiDB-lite"/>
    </source>
</evidence>
<sequence length="42" mass="4546">MKPSTANFVEACSPEPGELTKPPAEEMVMMVPQRSTTLHDSA</sequence>
<proteinExistence type="predicted"/>
<dbReference type="Proteomes" id="UP000517916">
    <property type="component" value="Unassembled WGS sequence"/>
</dbReference>
<keyword evidence="3" id="KW-1185">Reference proteome</keyword>
<gene>
    <name evidence="2" type="ORF">BC739_004038</name>
</gene>
<reference evidence="2 3" key="1">
    <citation type="submission" date="2020-08" db="EMBL/GenBank/DDBJ databases">
        <title>Genomic Encyclopedia of Archaeal and Bacterial Type Strains, Phase II (KMG-II): from individual species to whole genera.</title>
        <authorList>
            <person name="Goeker M."/>
        </authorList>
    </citation>
    <scope>NUCLEOTIDE SEQUENCE [LARGE SCALE GENOMIC DNA]</scope>
    <source>
        <strain evidence="2 3">DSM 43850</strain>
    </source>
</reference>
<comment type="caution">
    <text evidence="2">The sequence shown here is derived from an EMBL/GenBank/DDBJ whole genome shotgun (WGS) entry which is preliminary data.</text>
</comment>
<accession>A0ABR6BIW4</accession>
<evidence type="ECO:0000313" key="2">
    <source>
        <dbReference type="EMBL" id="MBA8926832.1"/>
    </source>
</evidence>
<protein>
    <submittedName>
        <fullName evidence="2">Uncharacterized protein</fullName>
    </submittedName>
</protein>